<evidence type="ECO:0000313" key="5">
    <source>
        <dbReference type="Proteomes" id="UP000008281"/>
    </source>
</evidence>
<dbReference type="OrthoDB" id="3689at2759"/>
<dbReference type="GO" id="GO:0016607">
    <property type="term" value="C:nuclear speck"/>
    <property type="evidence" value="ECO:0007669"/>
    <property type="project" value="TreeGrafter"/>
</dbReference>
<evidence type="ECO:0000256" key="2">
    <source>
        <dbReference type="ARBA" id="ARBA00023054"/>
    </source>
</evidence>
<keyword evidence="5" id="KW-1185">Reference proteome</keyword>
<sequence length="283" mass="32759">MPEPILKKCFNCRIFLPDDAKCQKNEAKYGVPGTCQYCKLNAAFHDQKCVWCSHAERKYGTPFSCQSCKLQCGFAKKESEKYEGAPLLCRLCILQARHTGQTSVAGIPIPPEKPEKNGDGSSAEQKAEKEREKERHRSSRHHKDKDHRRDDKRHREHREHRSGHKRRHEESNNNGTSSSSSGVPPLTINNENGHGFPPFGERDHGENMEKQHRMEDEIRRLKAAISEKDQLLFDKDKQISNLKADQYNLEKKHRERVQQLIKEKEDSIRAIEHMRSSKSSKKN</sequence>
<protein>
    <submittedName>
        <fullName evidence="4">Uncharacterized protein</fullName>
    </submittedName>
</protein>
<feature type="compositionally biased region" description="Basic and acidic residues" evidence="3">
    <location>
        <begin position="200"/>
        <end position="213"/>
    </location>
</feature>
<name>E3LV68_CAERE</name>
<dbReference type="EMBL" id="DS268416">
    <property type="protein sequence ID" value="EFP12630.1"/>
    <property type="molecule type" value="Genomic_DNA"/>
</dbReference>
<reference evidence="4" key="1">
    <citation type="submission" date="2007-07" db="EMBL/GenBank/DDBJ databases">
        <title>PCAP assembly of the Caenorhabditis remanei genome.</title>
        <authorList>
            <consortium name="The Caenorhabditis remanei Sequencing Consortium"/>
            <person name="Wilson R.K."/>
        </authorList>
    </citation>
    <scope>NUCLEOTIDE SEQUENCE [LARGE SCALE GENOMIC DNA]</scope>
    <source>
        <strain evidence="4">PB4641</strain>
    </source>
</reference>
<dbReference type="Proteomes" id="UP000008281">
    <property type="component" value="Unassembled WGS sequence"/>
</dbReference>
<dbReference type="AlphaFoldDB" id="E3LV68"/>
<dbReference type="InParanoid" id="E3LV68"/>
<feature type="compositionally biased region" description="Basic residues" evidence="3">
    <location>
        <begin position="136"/>
        <end position="167"/>
    </location>
</feature>
<dbReference type="eggNOG" id="KOG3990">
    <property type="taxonomic scope" value="Eukaryota"/>
</dbReference>
<evidence type="ECO:0000256" key="3">
    <source>
        <dbReference type="SAM" id="MobiDB-lite"/>
    </source>
</evidence>
<gene>
    <name evidence="4" type="ORF">CRE_29683</name>
</gene>
<feature type="compositionally biased region" description="Basic and acidic residues" evidence="3">
    <location>
        <begin position="125"/>
        <end position="135"/>
    </location>
</feature>
<dbReference type="Pfam" id="PF16046">
    <property type="entry name" value="FAM76"/>
    <property type="match status" value="2"/>
</dbReference>
<dbReference type="PANTHER" id="PTHR46176:SF1">
    <property type="entry name" value="LD21662P"/>
    <property type="match status" value="1"/>
</dbReference>
<feature type="compositionally biased region" description="Low complexity" evidence="3">
    <location>
        <begin position="172"/>
        <end position="182"/>
    </location>
</feature>
<feature type="region of interest" description="Disordered" evidence="3">
    <location>
        <begin position="103"/>
        <end position="213"/>
    </location>
</feature>
<proteinExistence type="inferred from homology"/>
<accession>E3LV68</accession>
<dbReference type="PANTHER" id="PTHR46176">
    <property type="entry name" value="LD21662P"/>
    <property type="match status" value="1"/>
</dbReference>
<evidence type="ECO:0000256" key="1">
    <source>
        <dbReference type="ARBA" id="ARBA00009097"/>
    </source>
</evidence>
<dbReference type="InterPro" id="IPR032017">
    <property type="entry name" value="FAM76"/>
</dbReference>
<evidence type="ECO:0000313" key="4">
    <source>
        <dbReference type="EMBL" id="EFP12630.1"/>
    </source>
</evidence>
<dbReference type="OMA" id="CACAYKR"/>
<comment type="similarity">
    <text evidence="1">Belongs to the FAM76 family.</text>
</comment>
<dbReference type="FunCoup" id="E3LV68">
    <property type="interactions" value="2179"/>
</dbReference>
<dbReference type="STRING" id="31234.E3LV68"/>
<organism evidence="5">
    <name type="scientific">Caenorhabditis remanei</name>
    <name type="common">Caenorhabditis vulgaris</name>
    <dbReference type="NCBI Taxonomy" id="31234"/>
    <lineage>
        <taxon>Eukaryota</taxon>
        <taxon>Metazoa</taxon>
        <taxon>Ecdysozoa</taxon>
        <taxon>Nematoda</taxon>
        <taxon>Chromadorea</taxon>
        <taxon>Rhabditida</taxon>
        <taxon>Rhabditina</taxon>
        <taxon>Rhabditomorpha</taxon>
        <taxon>Rhabditoidea</taxon>
        <taxon>Rhabditidae</taxon>
        <taxon>Peloderinae</taxon>
        <taxon>Caenorhabditis</taxon>
    </lineage>
</organism>
<dbReference type="HOGENOM" id="CLU_029220_1_0_1"/>
<keyword evidence="2" id="KW-0175">Coiled coil</keyword>